<dbReference type="AlphaFoldDB" id="A0A0H3A6L7"/>
<accession>A0A0H3A6L7</accession>
<protein>
    <submittedName>
        <fullName evidence="1">Uncharacterized protein</fullName>
    </submittedName>
</protein>
<sequence length="220" mass="24666">MPVEGWLAQLDDNAASTVDVDIASFDPDGFPLLGTGQIRDHVAAVSAYLTVEDSIVRRHIIRYSLYGRELDIIQSHLTKTHCAASCPRPPVGCCNNQHWRIYSMSDIMMTRPSTVAMQLADHIQHMQADEDTYHGADKPDAHVSRCRYFRDEGCVLHLFKSPLCMHYLCDGVRDWLATSFGPAGRRFSEAMRVMVDRPLERGADFTSDAVVTSALPLMPR</sequence>
<dbReference type="KEGG" id="dvl:Dvul_1101"/>
<evidence type="ECO:0000313" key="1">
    <source>
        <dbReference type="EMBL" id="ABM28121.1"/>
    </source>
</evidence>
<dbReference type="Proteomes" id="UP000009173">
    <property type="component" value="Chromosome"/>
</dbReference>
<reference evidence="2" key="1">
    <citation type="journal article" date="2009" name="Environ. Microbiol.">
        <title>Contribution of mobile genetic elements to Desulfovibrio vulgaris genome plasticity.</title>
        <authorList>
            <person name="Walker C.B."/>
            <person name="Stolyar S."/>
            <person name="Chivian D."/>
            <person name="Pinel N."/>
            <person name="Gabster J.A."/>
            <person name="Dehal P.S."/>
            <person name="He Z."/>
            <person name="Yang Z.K."/>
            <person name="Yen H.C."/>
            <person name="Zhou J."/>
            <person name="Wall J.D."/>
            <person name="Hazen T.C."/>
            <person name="Arkin A.P."/>
            <person name="Stahl D.A."/>
        </authorList>
    </citation>
    <scope>NUCLEOTIDE SEQUENCE [LARGE SCALE GENOMIC DNA]</scope>
    <source>
        <strain evidence="2">DP4</strain>
    </source>
</reference>
<name>A0A0H3A6L7_NITV4</name>
<evidence type="ECO:0000313" key="2">
    <source>
        <dbReference type="Proteomes" id="UP000009173"/>
    </source>
</evidence>
<proteinExistence type="predicted"/>
<dbReference type="HOGENOM" id="CLU_1254291_0_0_7"/>
<dbReference type="RefSeq" id="WP_011792060.1">
    <property type="nucleotide sequence ID" value="NC_008751.1"/>
</dbReference>
<dbReference type="EMBL" id="CP000527">
    <property type="protein sequence ID" value="ABM28121.1"/>
    <property type="molecule type" value="Genomic_DNA"/>
</dbReference>
<gene>
    <name evidence="1" type="ordered locus">Dvul_1101</name>
</gene>
<organism evidence="1 2">
    <name type="scientific">Nitratidesulfovibrio vulgaris (strain DP4)</name>
    <name type="common">Desulfovibrio vulgaris</name>
    <dbReference type="NCBI Taxonomy" id="391774"/>
    <lineage>
        <taxon>Bacteria</taxon>
        <taxon>Pseudomonadati</taxon>
        <taxon>Thermodesulfobacteriota</taxon>
        <taxon>Desulfovibrionia</taxon>
        <taxon>Desulfovibrionales</taxon>
        <taxon>Desulfovibrionaceae</taxon>
        <taxon>Nitratidesulfovibrio</taxon>
    </lineage>
</organism>